<dbReference type="NCBIfam" id="TIGR00964">
    <property type="entry name" value="secE_bact"/>
    <property type="match status" value="1"/>
</dbReference>
<dbReference type="Gene3D" id="1.20.5.1030">
    <property type="entry name" value="Preprotein translocase secy subunit"/>
    <property type="match status" value="1"/>
</dbReference>
<keyword evidence="2 9" id="KW-0813">Transport</keyword>
<dbReference type="GO" id="GO:0065002">
    <property type="term" value="P:intracellular protein transmembrane transport"/>
    <property type="evidence" value="ECO:0007669"/>
    <property type="project" value="UniProtKB-UniRule"/>
</dbReference>
<reference evidence="10 11" key="1">
    <citation type="journal article" date="2015" name="Infect. Genet. Evol.">
        <title>Genomic sequences of six botulinum neurotoxin-producing strains representing three clostridial species illustrate the mobility and diversity of botulinum neurotoxin genes.</title>
        <authorList>
            <person name="Smith T.J."/>
            <person name="Hill K.K."/>
            <person name="Xie G."/>
            <person name="Foley B.T."/>
            <person name="Williamson C.H."/>
            <person name="Foster J.T."/>
            <person name="Johnson S.L."/>
            <person name="Chertkov O."/>
            <person name="Teshima H."/>
            <person name="Gibbons H.S."/>
            <person name="Johnsky L.A."/>
            <person name="Karavis M.A."/>
            <person name="Smith L.A."/>
        </authorList>
    </citation>
    <scope>NUCLEOTIDE SEQUENCE [LARGE SCALE GENOMIC DNA]</scope>
    <source>
        <strain evidence="10 11">CDC 2741</strain>
    </source>
</reference>
<dbReference type="PROSITE" id="PS01067">
    <property type="entry name" value="SECE_SEC61G"/>
    <property type="match status" value="1"/>
</dbReference>
<comment type="caution">
    <text evidence="10">The sequence shown here is derived from an EMBL/GenBank/DDBJ whole genome shotgun (WGS) entry which is preliminary data.</text>
</comment>
<dbReference type="RefSeq" id="WP_039629584.1">
    <property type="nucleotide sequence ID" value="NZ_AYSO01000004.1"/>
</dbReference>
<dbReference type="GO" id="GO:0008320">
    <property type="term" value="F:protein transmembrane transporter activity"/>
    <property type="evidence" value="ECO:0007669"/>
    <property type="project" value="UniProtKB-UniRule"/>
</dbReference>
<keyword evidence="5 9" id="KW-0653">Protein transport</keyword>
<sequence>MANKVDIKSNEKRKRAGIVQFFVDLKAEFKRVTWPAKAEAKKAAAAVISFCLLYVILVGLLDTGFNNLFKMFFK</sequence>
<evidence type="ECO:0000256" key="2">
    <source>
        <dbReference type="ARBA" id="ARBA00022448"/>
    </source>
</evidence>
<evidence type="ECO:0000256" key="3">
    <source>
        <dbReference type="ARBA" id="ARBA00022475"/>
    </source>
</evidence>
<dbReference type="HAMAP" id="MF_00422">
    <property type="entry name" value="SecE"/>
    <property type="match status" value="1"/>
</dbReference>
<evidence type="ECO:0000256" key="5">
    <source>
        <dbReference type="ARBA" id="ARBA00022927"/>
    </source>
</evidence>
<protein>
    <recommendedName>
        <fullName evidence="9">Protein translocase subunit SecE</fullName>
    </recommendedName>
</protein>
<organism evidence="10 11">
    <name type="scientific">Clostridium argentinense CDC 2741</name>
    <dbReference type="NCBI Taxonomy" id="1418104"/>
    <lineage>
        <taxon>Bacteria</taxon>
        <taxon>Bacillati</taxon>
        <taxon>Bacillota</taxon>
        <taxon>Clostridia</taxon>
        <taxon>Eubacteriales</taxon>
        <taxon>Clostridiaceae</taxon>
        <taxon>Clostridium</taxon>
    </lineage>
</organism>
<comment type="function">
    <text evidence="9">Essential subunit of the Sec protein translocation channel SecYEG. Clamps together the 2 halves of SecY. May contact the channel plug during translocation.</text>
</comment>
<keyword evidence="8 9" id="KW-0472">Membrane</keyword>
<evidence type="ECO:0000256" key="4">
    <source>
        <dbReference type="ARBA" id="ARBA00022692"/>
    </source>
</evidence>
<evidence type="ECO:0000256" key="1">
    <source>
        <dbReference type="ARBA" id="ARBA00004370"/>
    </source>
</evidence>
<keyword evidence="4 9" id="KW-0812">Transmembrane</keyword>
<dbReference type="GO" id="GO:0005886">
    <property type="term" value="C:plasma membrane"/>
    <property type="evidence" value="ECO:0007669"/>
    <property type="project" value="UniProtKB-SubCell"/>
</dbReference>
<name>A0A0C1U708_9CLOT</name>
<gene>
    <name evidence="9 10" type="primary">secE</name>
    <name evidence="10" type="ORF">U732_4320</name>
</gene>
<dbReference type="STRING" id="29341.RSJ17_03570"/>
<accession>A0A0C1U708</accession>
<proteinExistence type="inferred from homology"/>
<keyword evidence="3 9" id="KW-1003">Cell membrane</keyword>
<dbReference type="GO" id="GO:0009306">
    <property type="term" value="P:protein secretion"/>
    <property type="evidence" value="ECO:0007669"/>
    <property type="project" value="UniProtKB-UniRule"/>
</dbReference>
<dbReference type="InterPro" id="IPR005807">
    <property type="entry name" value="SecE_bac"/>
</dbReference>
<dbReference type="GO" id="GO:0006605">
    <property type="term" value="P:protein targeting"/>
    <property type="evidence" value="ECO:0007669"/>
    <property type="project" value="UniProtKB-UniRule"/>
</dbReference>
<dbReference type="PANTHER" id="PTHR33910">
    <property type="entry name" value="PROTEIN TRANSLOCASE SUBUNIT SECE"/>
    <property type="match status" value="1"/>
</dbReference>
<dbReference type="EMBL" id="AYSO01000004">
    <property type="protein sequence ID" value="KIE48529.1"/>
    <property type="molecule type" value="Genomic_DNA"/>
</dbReference>
<dbReference type="InterPro" id="IPR001901">
    <property type="entry name" value="Translocase_SecE/Sec61-g"/>
</dbReference>
<keyword evidence="6 9" id="KW-1133">Transmembrane helix</keyword>
<evidence type="ECO:0000256" key="6">
    <source>
        <dbReference type="ARBA" id="ARBA00022989"/>
    </source>
</evidence>
<comment type="similarity">
    <text evidence="9">Belongs to the SecE/SEC61-gamma family.</text>
</comment>
<dbReference type="PANTHER" id="PTHR33910:SF1">
    <property type="entry name" value="PROTEIN TRANSLOCASE SUBUNIT SECE"/>
    <property type="match status" value="1"/>
</dbReference>
<dbReference type="InterPro" id="IPR038379">
    <property type="entry name" value="SecE_sf"/>
</dbReference>
<dbReference type="GO" id="GO:0043952">
    <property type="term" value="P:protein transport by the Sec complex"/>
    <property type="evidence" value="ECO:0007669"/>
    <property type="project" value="UniProtKB-UniRule"/>
</dbReference>
<keyword evidence="11" id="KW-1185">Reference proteome</keyword>
<evidence type="ECO:0000313" key="11">
    <source>
        <dbReference type="Proteomes" id="UP000031366"/>
    </source>
</evidence>
<feature type="transmembrane region" description="Helical" evidence="9">
    <location>
        <begin position="43"/>
        <end position="65"/>
    </location>
</feature>
<dbReference type="Pfam" id="PF00584">
    <property type="entry name" value="SecE"/>
    <property type="match status" value="1"/>
</dbReference>
<comment type="subunit">
    <text evidence="9">Component of the Sec protein translocase complex. Heterotrimer consisting of SecY, SecE and SecG subunits. The heterotrimers can form oligomers, although 1 heterotrimer is thought to be able to translocate proteins. Interacts with the ribosome. Interacts with SecDF, and other proteins may be involved. Interacts with SecA.</text>
</comment>
<keyword evidence="7 9" id="KW-0811">Translocation</keyword>
<comment type="subcellular location">
    <subcellularLocation>
        <location evidence="9">Cell membrane</location>
        <topology evidence="9">Single-pass membrane protein</topology>
    </subcellularLocation>
    <subcellularLocation>
        <location evidence="1">Membrane</location>
    </subcellularLocation>
</comment>
<evidence type="ECO:0000256" key="8">
    <source>
        <dbReference type="ARBA" id="ARBA00023136"/>
    </source>
</evidence>
<dbReference type="OrthoDB" id="9799073at2"/>
<evidence type="ECO:0000313" key="10">
    <source>
        <dbReference type="EMBL" id="KIE48529.1"/>
    </source>
</evidence>
<dbReference type="AlphaFoldDB" id="A0A0C1U708"/>
<evidence type="ECO:0000256" key="9">
    <source>
        <dbReference type="HAMAP-Rule" id="MF_00422"/>
    </source>
</evidence>
<dbReference type="Proteomes" id="UP000031366">
    <property type="component" value="Unassembled WGS sequence"/>
</dbReference>
<evidence type="ECO:0000256" key="7">
    <source>
        <dbReference type="ARBA" id="ARBA00023010"/>
    </source>
</evidence>